<evidence type="ECO:0000313" key="1">
    <source>
        <dbReference type="EMBL" id="KOH47067.1"/>
    </source>
</evidence>
<dbReference type="AlphaFoldDB" id="A0A0L8VFW3"/>
<accession>A0A0L8VFW3</accession>
<proteinExistence type="predicted"/>
<name>A0A0L8VFW3_9BACT</name>
<comment type="caution">
    <text evidence="1">The sequence shown here is derived from an EMBL/GenBank/DDBJ whole genome shotgun (WGS) entry which is preliminary data.</text>
</comment>
<protein>
    <submittedName>
        <fullName evidence="1">Uncharacterized protein</fullName>
    </submittedName>
</protein>
<dbReference type="OrthoDB" id="656959at2"/>
<dbReference type="Proteomes" id="UP000036958">
    <property type="component" value="Unassembled WGS sequence"/>
</dbReference>
<dbReference type="RefSeq" id="WP_157624314.1">
    <property type="nucleotide sequence ID" value="NZ_LGIA01000006.1"/>
</dbReference>
<reference evidence="2" key="1">
    <citation type="submission" date="2015-07" db="EMBL/GenBank/DDBJ databases">
        <title>Genome sequencing of Sunxiuqinia dokdonensis strain SK.</title>
        <authorList>
            <person name="Ahn S."/>
            <person name="Kim B.-C."/>
        </authorList>
    </citation>
    <scope>NUCLEOTIDE SEQUENCE [LARGE SCALE GENOMIC DNA]</scope>
    <source>
        <strain evidence="2">SK</strain>
    </source>
</reference>
<organism evidence="1 2">
    <name type="scientific">Sunxiuqinia dokdonensis</name>
    <dbReference type="NCBI Taxonomy" id="1409788"/>
    <lineage>
        <taxon>Bacteria</taxon>
        <taxon>Pseudomonadati</taxon>
        <taxon>Bacteroidota</taxon>
        <taxon>Bacteroidia</taxon>
        <taxon>Marinilabiliales</taxon>
        <taxon>Prolixibacteraceae</taxon>
        <taxon>Sunxiuqinia</taxon>
    </lineage>
</organism>
<sequence>MNTPTKKIEHAQKMLKELPVAITGLEALERMVDTDMSYKYGSVDTDESLDFKNTIKRSINRYGNMYLAIVTFLEKEGINPYPLNDEWWSQKENREWAARWGLKRKPWWKRLFSKQR</sequence>
<gene>
    <name evidence="1" type="ORF">NC99_01100</name>
</gene>
<evidence type="ECO:0000313" key="2">
    <source>
        <dbReference type="Proteomes" id="UP000036958"/>
    </source>
</evidence>
<dbReference type="EMBL" id="LGIA01000006">
    <property type="protein sequence ID" value="KOH47067.1"/>
    <property type="molecule type" value="Genomic_DNA"/>
</dbReference>
<dbReference type="STRING" id="1409788.NC99_01100"/>
<keyword evidence="2" id="KW-1185">Reference proteome</keyword>